<accession>A0ABW6A8F6</accession>
<evidence type="ECO:0000256" key="1">
    <source>
        <dbReference type="SAM" id="SignalP"/>
    </source>
</evidence>
<dbReference type="PROSITE" id="PS51257">
    <property type="entry name" value="PROKAR_LIPOPROTEIN"/>
    <property type="match status" value="1"/>
</dbReference>
<proteinExistence type="predicted"/>
<gene>
    <name evidence="2" type="ORF">ACFS6H_18140</name>
</gene>
<reference evidence="3" key="1">
    <citation type="journal article" date="2019" name="Int. J. Syst. Evol. Microbiol.">
        <title>The Global Catalogue of Microorganisms (GCM) 10K type strain sequencing project: providing services to taxonomists for standard genome sequencing and annotation.</title>
        <authorList>
            <consortium name="The Broad Institute Genomics Platform"/>
            <consortium name="The Broad Institute Genome Sequencing Center for Infectious Disease"/>
            <person name="Wu L."/>
            <person name="Ma J."/>
        </authorList>
    </citation>
    <scope>NUCLEOTIDE SEQUENCE [LARGE SCALE GENOMIC DNA]</scope>
    <source>
        <strain evidence="3">KCTC 23299</strain>
    </source>
</reference>
<keyword evidence="3" id="KW-1185">Reference proteome</keyword>
<evidence type="ECO:0000313" key="3">
    <source>
        <dbReference type="Proteomes" id="UP001597511"/>
    </source>
</evidence>
<organism evidence="2 3">
    <name type="scientific">Terrimonas rubra</name>
    <dbReference type="NCBI Taxonomy" id="1035890"/>
    <lineage>
        <taxon>Bacteria</taxon>
        <taxon>Pseudomonadati</taxon>
        <taxon>Bacteroidota</taxon>
        <taxon>Chitinophagia</taxon>
        <taxon>Chitinophagales</taxon>
        <taxon>Chitinophagaceae</taxon>
        <taxon>Terrimonas</taxon>
    </lineage>
</organism>
<name>A0ABW6A8F6_9BACT</name>
<sequence length="224" mass="25691">MRIYTYLLISLLTGSLLFACTAEKKMAQKGFYKERYNLVIPAEWQKKPATIDVVTEVLEKTLVQLKDKEFCFNCQALYTVALEIDNFEKIAQTSVEKVFVFDARLVLSDTTQKRISSLLLLSRNEDELVYYNVPSRPTHDPVVSGALYNGIRDVEMRPKELLHTVSKNPDNAIRTGQVNYGNAYKQNGKEKFRLHNIDESIVNKFILEKLVILKGHLNKLESGQ</sequence>
<feature type="chain" id="PRO_5045655453" description="Lipoprotein" evidence="1">
    <location>
        <begin position="20"/>
        <end position="224"/>
    </location>
</feature>
<comment type="caution">
    <text evidence="2">The sequence shown here is derived from an EMBL/GenBank/DDBJ whole genome shotgun (WGS) entry which is preliminary data.</text>
</comment>
<keyword evidence="1" id="KW-0732">Signal</keyword>
<protein>
    <recommendedName>
        <fullName evidence="4">Lipoprotein</fullName>
    </recommendedName>
</protein>
<dbReference type="RefSeq" id="WP_386102358.1">
    <property type="nucleotide sequence ID" value="NZ_JBHUOZ010000003.1"/>
</dbReference>
<evidence type="ECO:0000313" key="2">
    <source>
        <dbReference type="EMBL" id="MFD2921645.1"/>
    </source>
</evidence>
<evidence type="ECO:0008006" key="4">
    <source>
        <dbReference type="Google" id="ProtNLM"/>
    </source>
</evidence>
<dbReference type="Proteomes" id="UP001597511">
    <property type="component" value="Unassembled WGS sequence"/>
</dbReference>
<feature type="signal peptide" evidence="1">
    <location>
        <begin position="1"/>
        <end position="19"/>
    </location>
</feature>
<dbReference type="EMBL" id="JBHUOZ010000003">
    <property type="protein sequence ID" value="MFD2921645.1"/>
    <property type="molecule type" value="Genomic_DNA"/>
</dbReference>